<organism evidence="2 3">
    <name type="scientific">Funneliformis geosporum</name>
    <dbReference type="NCBI Taxonomy" id="1117311"/>
    <lineage>
        <taxon>Eukaryota</taxon>
        <taxon>Fungi</taxon>
        <taxon>Fungi incertae sedis</taxon>
        <taxon>Mucoromycota</taxon>
        <taxon>Glomeromycotina</taxon>
        <taxon>Glomeromycetes</taxon>
        <taxon>Glomerales</taxon>
        <taxon>Glomeraceae</taxon>
        <taxon>Funneliformis</taxon>
    </lineage>
</organism>
<reference evidence="2" key="1">
    <citation type="submission" date="2022-08" db="EMBL/GenBank/DDBJ databases">
        <authorList>
            <person name="Kallberg Y."/>
            <person name="Tangrot J."/>
            <person name="Rosling A."/>
        </authorList>
    </citation>
    <scope>NUCLEOTIDE SEQUENCE</scope>
    <source>
        <strain evidence="2">Wild A</strain>
    </source>
</reference>
<keyword evidence="3" id="KW-1185">Reference proteome</keyword>
<evidence type="ECO:0000313" key="3">
    <source>
        <dbReference type="Proteomes" id="UP001153678"/>
    </source>
</evidence>
<protein>
    <submittedName>
        <fullName evidence="2">19324_t:CDS:1</fullName>
    </submittedName>
</protein>
<dbReference type="EMBL" id="CAMKVN010001377">
    <property type="protein sequence ID" value="CAI2175533.1"/>
    <property type="molecule type" value="Genomic_DNA"/>
</dbReference>
<dbReference type="AlphaFoldDB" id="A0A9W4SNH0"/>
<evidence type="ECO:0000256" key="1">
    <source>
        <dbReference type="SAM" id="MobiDB-lite"/>
    </source>
</evidence>
<gene>
    <name evidence="2" type="ORF">FWILDA_LOCUS7141</name>
</gene>
<accession>A0A9W4SNH0</accession>
<comment type="caution">
    <text evidence="2">The sequence shown here is derived from an EMBL/GenBank/DDBJ whole genome shotgun (WGS) entry which is preliminary data.</text>
</comment>
<proteinExistence type="predicted"/>
<name>A0A9W4SNH0_9GLOM</name>
<feature type="compositionally biased region" description="Polar residues" evidence="1">
    <location>
        <begin position="7"/>
        <end position="17"/>
    </location>
</feature>
<feature type="region of interest" description="Disordered" evidence="1">
    <location>
        <begin position="1"/>
        <end position="40"/>
    </location>
</feature>
<sequence>MAVRDCQCQTQHPQVTAASGEGRAKGEGHLDSLISKGFGS</sequence>
<evidence type="ECO:0000313" key="2">
    <source>
        <dbReference type="EMBL" id="CAI2175533.1"/>
    </source>
</evidence>
<dbReference type="Proteomes" id="UP001153678">
    <property type="component" value="Unassembled WGS sequence"/>
</dbReference>